<evidence type="ECO:0000256" key="3">
    <source>
        <dbReference type="ARBA" id="ARBA00022573"/>
    </source>
</evidence>
<evidence type="ECO:0000256" key="5">
    <source>
        <dbReference type="ARBA" id="ARBA00022679"/>
    </source>
</evidence>
<dbReference type="GO" id="GO:0032259">
    <property type="term" value="P:methylation"/>
    <property type="evidence" value="ECO:0007669"/>
    <property type="project" value="UniProtKB-KW"/>
</dbReference>
<feature type="domain" description="Tetrapyrrole methylase" evidence="8">
    <location>
        <begin position="4"/>
        <end position="214"/>
    </location>
</feature>
<evidence type="ECO:0000256" key="1">
    <source>
        <dbReference type="ARBA" id="ARBA00004953"/>
    </source>
</evidence>
<dbReference type="GO" id="GO:0009236">
    <property type="term" value="P:cobalamin biosynthetic process"/>
    <property type="evidence" value="ECO:0007669"/>
    <property type="project" value="UniProtKB-UniRule"/>
</dbReference>
<evidence type="ECO:0000313" key="9">
    <source>
        <dbReference type="EMBL" id="CAA9497832.1"/>
    </source>
</evidence>
<evidence type="ECO:0000259" key="8">
    <source>
        <dbReference type="Pfam" id="PF00590"/>
    </source>
</evidence>
<evidence type="ECO:0000256" key="6">
    <source>
        <dbReference type="ARBA" id="ARBA00022691"/>
    </source>
</evidence>
<evidence type="ECO:0000256" key="7">
    <source>
        <dbReference type="PIRNR" id="PIRNR036427"/>
    </source>
</evidence>
<dbReference type="UniPathway" id="UPA00148"/>
<keyword evidence="6" id="KW-0949">S-adenosyl-L-methionine</keyword>
<dbReference type="SUPFAM" id="SSF53790">
    <property type="entry name" value="Tetrapyrrole methylase"/>
    <property type="match status" value="1"/>
</dbReference>
<organism evidence="9">
    <name type="scientific">uncultured Rubrobacteraceae bacterium</name>
    <dbReference type="NCBI Taxonomy" id="349277"/>
    <lineage>
        <taxon>Bacteria</taxon>
        <taxon>Bacillati</taxon>
        <taxon>Actinomycetota</taxon>
        <taxon>Rubrobacteria</taxon>
        <taxon>Rubrobacterales</taxon>
        <taxon>Rubrobacteraceae</taxon>
        <taxon>environmental samples</taxon>
    </lineage>
</organism>
<accession>A0A6J4SFS5</accession>
<dbReference type="PANTHER" id="PTHR43467:SF2">
    <property type="entry name" value="COBALT-PRECORRIN-2 C(20)-METHYLTRANSFERASE"/>
    <property type="match status" value="1"/>
</dbReference>
<proteinExistence type="inferred from homology"/>
<dbReference type="InterPro" id="IPR014777">
    <property type="entry name" value="4pyrrole_Mease_sub1"/>
</dbReference>
<dbReference type="InterPro" id="IPR014776">
    <property type="entry name" value="4pyrrole_Mease_sub2"/>
</dbReference>
<evidence type="ECO:0000256" key="2">
    <source>
        <dbReference type="ARBA" id="ARBA00005879"/>
    </source>
</evidence>
<dbReference type="Gene3D" id="3.30.950.10">
    <property type="entry name" value="Methyltransferase, Cobalt-precorrin-4 Transmethylase, Domain 2"/>
    <property type="match status" value="1"/>
</dbReference>
<dbReference type="Pfam" id="PF00590">
    <property type="entry name" value="TP_methylase"/>
    <property type="match status" value="1"/>
</dbReference>
<dbReference type="AlphaFoldDB" id="A0A6J4SFS5"/>
<dbReference type="CDD" id="cd11645">
    <property type="entry name" value="Precorrin_2_C20_MT"/>
    <property type="match status" value="1"/>
</dbReference>
<evidence type="ECO:0000256" key="4">
    <source>
        <dbReference type="ARBA" id="ARBA00022603"/>
    </source>
</evidence>
<dbReference type="GO" id="GO:0030788">
    <property type="term" value="F:precorrin-2 C20-methyltransferase activity"/>
    <property type="evidence" value="ECO:0007669"/>
    <property type="project" value="InterPro"/>
</dbReference>
<keyword evidence="3" id="KW-0169">Cobalamin biosynthesis</keyword>
<dbReference type="EC" id="2.1.1.151" evidence="9"/>
<comment type="pathway">
    <text evidence="1">Cofactor biosynthesis; adenosylcobalamin biosynthesis.</text>
</comment>
<dbReference type="InterPro" id="IPR012382">
    <property type="entry name" value="CobI/CbiL"/>
</dbReference>
<dbReference type="InterPro" id="IPR035996">
    <property type="entry name" value="4pyrrol_Methylase_sf"/>
</dbReference>
<dbReference type="GO" id="GO:0043781">
    <property type="term" value="F:cobalt-factor II C20-methyltransferase activity"/>
    <property type="evidence" value="ECO:0007669"/>
    <property type="project" value="UniProtKB-EC"/>
</dbReference>
<keyword evidence="5 9" id="KW-0808">Transferase</keyword>
<gene>
    <name evidence="9" type="ORF">AVDCRST_MAG12-2468</name>
</gene>
<protein>
    <submittedName>
        <fullName evidence="9">Cobalt-precorrin-2 C(20)-methyltransferase</fullName>
        <ecNumber evidence="9">2.1.1.151</ecNumber>
    </submittedName>
</protein>
<sequence>MSGTLIGVGVGPGDPELLTVKGLRVLTGADEVFVPVGDTGEVGRAEAVVRSHLGEDHGRLRRLLFALSDDAAARAENWDRAAREVAEPLREGRTCAFATIGDPNLYSTFSYLVQAIRKTLPEVEVQTVPGITAMQDLASRSGTVLALRDERLALLPFTAGEDALRDALESFETVVCYKGGGHLGEVLGVAEETGRLEDAIYGSRLGMEGEEVVPAAEMLGREGTYLSAVIFTKGEAGRRE</sequence>
<dbReference type="EMBL" id="CADCVK010000361">
    <property type="protein sequence ID" value="CAA9497832.1"/>
    <property type="molecule type" value="Genomic_DNA"/>
</dbReference>
<dbReference type="Gene3D" id="3.40.1010.10">
    <property type="entry name" value="Cobalt-precorrin-4 Transmethylase, Domain 1"/>
    <property type="match status" value="1"/>
</dbReference>
<dbReference type="NCBIfam" id="TIGR01467">
    <property type="entry name" value="cobI_cbiL"/>
    <property type="match status" value="1"/>
</dbReference>
<reference evidence="9" key="1">
    <citation type="submission" date="2020-02" db="EMBL/GenBank/DDBJ databases">
        <authorList>
            <person name="Meier V. D."/>
        </authorList>
    </citation>
    <scope>NUCLEOTIDE SEQUENCE</scope>
    <source>
        <strain evidence="9">AVDCRST_MAG12</strain>
    </source>
</reference>
<name>A0A6J4SFS5_9ACTN</name>
<dbReference type="PIRSF" id="PIRSF036427">
    <property type="entry name" value="Precrrn-2_mtase"/>
    <property type="match status" value="1"/>
</dbReference>
<dbReference type="InterPro" id="IPR006364">
    <property type="entry name" value="CobI/CbiL/CobIJ_dom"/>
</dbReference>
<keyword evidence="4 9" id="KW-0489">Methyltransferase</keyword>
<comment type="similarity">
    <text evidence="2 7">Belongs to the precorrin methyltransferase family.</text>
</comment>
<dbReference type="PANTHER" id="PTHR43467">
    <property type="entry name" value="COBALT-PRECORRIN-2 C(20)-METHYLTRANSFERASE"/>
    <property type="match status" value="1"/>
</dbReference>
<dbReference type="InterPro" id="IPR000878">
    <property type="entry name" value="4pyrrol_Mease"/>
</dbReference>